<dbReference type="GO" id="GO:0042128">
    <property type="term" value="P:nitrate assimilation"/>
    <property type="evidence" value="ECO:0007669"/>
    <property type="project" value="UniProtKB-KW"/>
</dbReference>
<dbReference type="PANTHER" id="PTHR40562">
    <property type="match status" value="1"/>
</dbReference>
<protein>
    <submittedName>
        <fullName evidence="8">Nitrite reductase (NADH) small subunit</fullName>
    </submittedName>
</protein>
<dbReference type="EMBL" id="FNKK01000002">
    <property type="protein sequence ID" value="SDR25349.1"/>
    <property type="molecule type" value="Genomic_DNA"/>
</dbReference>
<evidence type="ECO:0000313" key="8">
    <source>
        <dbReference type="EMBL" id="SDR25349.1"/>
    </source>
</evidence>
<dbReference type="OrthoDB" id="3213360at2"/>
<dbReference type="GO" id="GO:0051537">
    <property type="term" value="F:2 iron, 2 sulfur cluster binding"/>
    <property type="evidence" value="ECO:0007669"/>
    <property type="project" value="UniProtKB-KW"/>
</dbReference>
<keyword evidence="3" id="KW-0560">Oxidoreductase</keyword>
<dbReference type="AlphaFoldDB" id="A0A1H1HIZ5"/>
<dbReference type="CDD" id="cd03529">
    <property type="entry name" value="Rieske_NirD"/>
    <property type="match status" value="1"/>
</dbReference>
<dbReference type="PROSITE" id="PS51300">
    <property type="entry name" value="NIRD"/>
    <property type="match status" value="1"/>
</dbReference>
<dbReference type="GO" id="GO:0008942">
    <property type="term" value="F:nitrite reductase [NAD(P)H] activity"/>
    <property type="evidence" value="ECO:0007669"/>
    <property type="project" value="InterPro"/>
</dbReference>
<evidence type="ECO:0000256" key="6">
    <source>
        <dbReference type="ARBA" id="ARBA00023063"/>
    </source>
</evidence>
<evidence type="ECO:0000256" key="2">
    <source>
        <dbReference type="ARBA" id="ARBA00022723"/>
    </source>
</evidence>
<dbReference type="PROSITE" id="PS51296">
    <property type="entry name" value="RIESKE"/>
    <property type="match status" value="1"/>
</dbReference>
<dbReference type="InterPro" id="IPR036922">
    <property type="entry name" value="Rieske_2Fe-2S_sf"/>
</dbReference>
<evidence type="ECO:0000256" key="3">
    <source>
        <dbReference type="ARBA" id="ARBA00023002"/>
    </source>
</evidence>
<keyword evidence="5" id="KW-0411">Iron-sulfur</keyword>
<dbReference type="InterPro" id="IPR017941">
    <property type="entry name" value="Rieske_2Fe-2S"/>
</dbReference>
<sequence>MSIDLRSTPATRTRRAEWTPVCAYTDLLPERGACVLLDGRQIAVFRCFDGSLYAVGNRDPFSGAYVLSRGIVGTRGGEPMVVSPMHKQAFSLVTGRCLDDPRVSIPTYPIRLADGLVEVRTT</sequence>
<keyword evidence="4" id="KW-0408">Iron</keyword>
<dbReference type="NCBIfam" id="TIGR02378">
    <property type="entry name" value="nirD_assim_sml"/>
    <property type="match status" value="1"/>
</dbReference>
<dbReference type="STRING" id="35622.SAMN04489764_4489"/>
<dbReference type="InterPro" id="IPR012748">
    <property type="entry name" value="Rieske-like_NirD"/>
</dbReference>
<dbReference type="InterPro" id="IPR017881">
    <property type="entry name" value="NirD"/>
</dbReference>
<dbReference type="GO" id="GO:0016705">
    <property type="term" value="F:oxidoreductase activity, acting on paired donors, with incorporation or reduction of molecular oxygen"/>
    <property type="evidence" value="ECO:0007669"/>
    <property type="project" value="UniProtKB-ARBA"/>
</dbReference>
<keyword evidence="6" id="KW-0534">Nitrate assimilation</keyword>
<name>A0A1H1HIZ5_9ACTN</name>
<evidence type="ECO:0000256" key="1">
    <source>
        <dbReference type="ARBA" id="ARBA00022714"/>
    </source>
</evidence>
<feature type="domain" description="Rieske" evidence="7">
    <location>
        <begin position="19"/>
        <end position="119"/>
    </location>
</feature>
<evidence type="ECO:0000256" key="5">
    <source>
        <dbReference type="ARBA" id="ARBA00023014"/>
    </source>
</evidence>
<dbReference type="SUPFAM" id="SSF50022">
    <property type="entry name" value="ISP domain"/>
    <property type="match status" value="1"/>
</dbReference>
<keyword evidence="2" id="KW-0479">Metal-binding</keyword>
<dbReference type="PANTHER" id="PTHR40562:SF1">
    <property type="entry name" value="NITRITE REDUCTASE (NADH) SMALL SUBUNIT"/>
    <property type="match status" value="1"/>
</dbReference>
<dbReference type="GO" id="GO:0004497">
    <property type="term" value="F:monooxygenase activity"/>
    <property type="evidence" value="ECO:0007669"/>
    <property type="project" value="UniProtKB-ARBA"/>
</dbReference>
<evidence type="ECO:0000259" key="7">
    <source>
        <dbReference type="PROSITE" id="PS51296"/>
    </source>
</evidence>
<evidence type="ECO:0000256" key="4">
    <source>
        <dbReference type="ARBA" id="ARBA00023004"/>
    </source>
</evidence>
<dbReference type="GO" id="GO:0046872">
    <property type="term" value="F:metal ion binding"/>
    <property type="evidence" value="ECO:0007669"/>
    <property type="project" value="UniProtKB-KW"/>
</dbReference>
<evidence type="ECO:0000313" key="9">
    <source>
        <dbReference type="Proteomes" id="UP000217103"/>
    </source>
</evidence>
<accession>A0A1H1HIZ5</accession>
<dbReference type="Pfam" id="PF13806">
    <property type="entry name" value="Rieske_2"/>
    <property type="match status" value="1"/>
</dbReference>
<dbReference type="Gene3D" id="2.102.10.10">
    <property type="entry name" value="Rieske [2Fe-2S] iron-sulphur domain"/>
    <property type="match status" value="1"/>
</dbReference>
<dbReference type="Proteomes" id="UP000217103">
    <property type="component" value="Unassembled WGS sequence"/>
</dbReference>
<keyword evidence="9" id="KW-1185">Reference proteome</keyword>
<proteinExistence type="predicted"/>
<dbReference type="RefSeq" id="WP_093261691.1">
    <property type="nucleotide sequence ID" value="NZ_FNKK01000002.1"/>
</dbReference>
<gene>
    <name evidence="8" type="ORF">SAMN04489764_4489</name>
</gene>
<reference evidence="8 9" key="1">
    <citation type="submission" date="2016-10" db="EMBL/GenBank/DDBJ databases">
        <authorList>
            <person name="de Groot N.N."/>
        </authorList>
    </citation>
    <scope>NUCLEOTIDE SEQUENCE [LARGE SCALE GENOMIC DNA]</scope>
    <source>
        <strain evidence="8 9">DSM 43794</strain>
    </source>
</reference>
<organism evidence="8 9">
    <name type="scientific">Thermostaphylospora chromogena</name>
    <dbReference type="NCBI Taxonomy" id="35622"/>
    <lineage>
        <taxon>Bacteria</taxon>
        <taxon>Bacillati</taxon>
        <taxon>Actinomycetota</taxon>
        <taxon>Actinomycetes</taxon>
        <taxon>Streptosporangiales</taxon>
        <taxon>Thermomonosporaceae</taxon>
        <taxon>Thermostaphylospora</taxon>
    </lineage>
</organism>
<keyword evidence="1" id="KW-0001">2Fe-2S</keyword>